<comment type="caution">
    <text evidence="3">Lacks conserved residue(s) required for the propagation of feature annotation.</text>
</comment>
<dbReference type="EMBL" id="NXGO01000008">
    <property type="protein sequence ID" value="PIM95993.1"/>
    <property type="molecule type" value="Genomic_DNA"/>
</dbReference>
<dbReference type="PANTHER" id="PTHR11680:SF35">
    <property type="entry name" value="SERINE HYDROXYMETHYLTRANSFERASE 1"/>
    <property type="match status" value="1"/>
</dbReference>
<dbReference type="InterPro" id="IPR039429">
    <property type="entry name" value="SHMT-like_dom"/>
</dbReference>
<keyword evidence="6" id="KW-1185">Reference proteome</keyword>
<protein>
    <recommendedName>
        <fullName evidence="3">Serine hydroxymethyltransferase</fullName>
        <shortName evidence="3">SHMT</shortName>
        <shortName evidence="3">Serine methylase</shortName>
        <ecNumber evidence="3">2.1.2.1</ecNumber>
    </recommendedName>
</protein>
<comment type="subcellular location">
    <subcellularLocation>
        <location evidence="3">Cytoplasm</location>
    </subcellularLocation>
</comment>
<dbReference type="NCBIfam" id="NF000586">
    <property type="entry name" value="PRK00011.1"/>
    <property type="match status" value="1"/>
</dbReference>
<keyword evidence="3" id="KW-0028">Amino-acid biosynthesis</keyword>
<dbReference type="SUPFAM" id="SSF53383">
    <property type="entry name" value="PLP-dependent transferases"/>
    <property type="match status" value="1"/>
</dbReference>
<dbReference type="InterPro" id="IPR015424">
    <property type="entry name" value="PyrdxlP-dep_Trfase"/>
</dbReference>
<dbReference type="PIRSF" id="PIRSF000412">
    <property type="entry name" value="SHMT"/>
    <property type="match status" value="1"/>
</dbReference>
<feature type="site" description="Plays an important role in substrate specificity" evidence="3">
    <location>
        <position position="272"/>
    </location>
</feature>
<dbReference type="Gene3D" id="3.40.640.10">
    <property type="entry name" value="Type I PLP-dependent aspartate aminotransferase-like (Major domain)"/>
    <property type="match status" value="1"/>
</dbReference>
<gene>
    <name evidence="3 5" type="primary">glyA</name>
    <name evidence="5" type="ORF">magtdc_74</name>
</gene>
<evidence type="ECO:0000256" key="1">
    <source>
        <dbReference type="ARBA" id="ARBA00001933"/>
    </source>
</evidence>
<dbReference type="Gene3D" id="3.90.1150.10">
    <property type="entry name" value="Aspartate Aminotransferase, domain 1"/>
    <property type="match status" value="1"/>
</dbReference>
<proteinExistence type="inferred from homology"/>
<feature type="domain" description="Serine hydroxymethyltransferase-like" evidence="4">
    <location>
        <begin position="51"/>
        <end position="428"/>
    </location>
</feature>
<dbReference type="InterPro" id="IPR015421">
    <property type="entry name" value="PyrdxlP-dep_Trfase_major"/>
</dbReference>
<dbReference type="HAMAP" id="MF_00051">
    <property type="entry name" value="SHMT"/>
    <property type="match status" value="1"/>
</dbReference>
<evidence type="ECO:0000313" key="6">
    <source>
        <dbReference type="Proteomes" id="UP000230981"/>
    </source>
</evidence>
<dbReference type="InterPro" id="IPR015422">
    <property type="entry name" value="PyrdxlP-dep_Trfase_small"/>
</dbReference>
<comment type="similarity">
    <text evidence="3">Belongs to the SHMT family.</text>
</comment>
<dbReference type="Proteomes" id="UP000230981">
    <property type="component" value="Unassembled WGS sequence"/>
</dbReference>
<accession>A0ABX4MGX8</accession>
<feature type="modified residue" description="N6-(pyridoxal phosphate)lysine" evidence="3">
    <location>
        <position position="273"/>
    </location>
</feature>
<sequence length="466" mass="52332">MSTNNIWKINGQPMTNTIKRIWERFLIIISQLKRQVNMNVVTVNQFFKTSLSKSDVMVESILKNELIRQTTSVNLIASENLVSRAVLEAQNNVFINKCAEGYPGCRYYGGCMFADELERVAIARAKHLFKCEYANVQPHSGSQMNQAVMLALLSPGDTIMEMDLKCGEHLTHESAENRFGIWFKSVSYGVNPETGLIDMNEVLNVAIRHRPKLIIVGTASYPRTIDWKAFRRVADIVDSFLLADISHVAGLIVTGLQPSPIDHCDVVTTTTHKSLRGPHGGLILSNKQELFNRLSNTVFPGLQDGPMMNIIAAKAVAFLEAQQDGYRIWAKSVIENAKAMVERFKTKKIDIVSNGTDNHLVMIDLKNLELTDKQVTSWLDRCYITTNKNIIPNDLLSTNTTSGLRLSTCACTSRGLKKKDFERIADMIADILLEIKDKDKVSLPLETKTRMEVLDLADKYPICYSV</sequence>
<comment type="caution">
    <text evidence="5">The sequence shown here is derived from an EMBL/GenBank/DDBJ whole genome shotgun (WGS) entry which is preliminary data.</text>
</comment>
<keyword evidence="2 3" id="KW-0663">Pyridoxal phosphate</keyword>
<evidence type="ECO:0000259" key="4">
    <source>
        <dbReference type="Pfam" id="PF00464"/>
    </source>
</evidence>
<dbReference type="GO" id="GO:0004372">
    <property type="term" value="F:glycine hydroxymethyltransferase activity"/>
    <property type="evidence" value="ECO:0007669"/>
    <property type="project" value="UniProtKB-EC"/>
</dbReference>
<comment type="subunit">
    <text evidence="3">Homodimer.</text>
</comment>
<dbReference type="Pfam" id="PF00464">
    <property type="entry name" value="SHMT"/>
    <property type="match status" value="1"/>
</dbReference>
<evidence type="ECO:0000256" key="2">
    <source>
        <dbReference type="ARBA" id="ARBA00022898"/>
    </source>
</evidence>
<reference evidence="5" key="1">
    <citation type="submission" date="2017-09" db="EMBL/GenBank/DDBJ databases">
        <authorList>
            <person name="Campbell M.A."/>
            <person name="Lukasik P."/>
            <person name="Simon C."/>
            <person name="McCutcheon J.P."/>
        </authorList>
    </citation>
    <scope>NUCLEOTIDE SEQUENCE [LARGE SCALE GENOMIC DNA]</scope>
    <source>
        <strain evidence="5">MAGTDC</strain>
    </source>
</reference>
<dbReference type="PANTHER" id="PTHR11680">
    <property type="entry name" value="SERINE HYDROXYMETHYLTRANSFERASE"/>
    <property type="match status" value="1"/>
</dbReference>
<comment type="pathway">
    <text evidence="3">Amino-acid biosynthesis; glycine biosynthesis; glycine from L-serine: step 1/1.</text>
</comment>
<dbReference type="InterPro" id="IPR049943">
    <property type="entry name" value="Ser_HO-MeTrfase-like"/>
</dbReference>
<name>A0ABX4MGX8_9HYPH</name>
<evidence type="ECO:0000256" key="3">
    <source>
        <dbReference type="HAMAP-Rule" id="MF_00051"/>
    </source>
</evidence>
<organism evidence="5 6">
    <name type="scientific">Candidatus Hodgkinia cicadicola</name>
    <dbReference type="NCBI Taxonomy" id="573658"/>
    <lineage>
        <taxon>Bacteria</taxon>
        <taxon>Pseudomonadati</taxon>
        <taxon>Pseudomonadota</taxon>
        <taxon>Alphaproteobacteria</taxon>
        <taxon>Hyphomicrobiales</taxon>
        <taxon>Candidatus Hodgkinia</taxon>
    </lineage>
</organism>
<comment type="catalytic activity">
    <reaction evidence="3">
        <text>(6R)-5,10-methylene-5,6,7,8-tetrahydrofolate + glycine + H2O = (6S)-5,6,7,8-tetrahydrofolate + L-serine</text>
        <dbReference type="Rhea" id="RHEA:15481"/>
        <dbReference type="ChEBI" id="CHEBI:15377"/>
        <dbReference type="ChEBI" id="CHEBI:15636"/>
        <dbReference type="ChEBI" id="CHEBI:33384"/>
        <dbReference type="ChEBI" id="CHEBI:57305"/>
        <dbReference type="ChEBI" id="CHEBI:57453"/>
        <dbReference type="EC" id="2.1.2.1"/>
    </reaction>
</comment>
<dbReference type="EC" id="2.1.2.1" evidence="3"/>
<dbReference type="CDD" id="cd00378">
    <property type="entry name" value="SHMT"/>
    <property type="match status" value="1"/>
</dbReference>
<comment type="pathway">
    <text evidence="3">One-carbon metabolism; tetrahydrofolate interconversion.</text>
</comment>
<keyword evidence="3 5" id="KW-0808">Transferase</keyword>
<comment type="function">
    <text evidence="3">Catalyzes the reversible interconversion of serine and glycine with tetrahydrofolate (THF) serving as the one-carbon carrier. This reaction serves as the major source of one-carbon groups required for the biosynthesis of purines, thymidylate, methionine, and other important biomolecules. Also exhibits THF-independent aldolase activity toward beta-hydroxyamino acids, producing glycine and aldehydes, via a retro-aldol mechanism.</text>
</comment>
<dbReference type="InterPro" id="IPR001085">
    <property type="entry name" value="Ser_HO-MeTrfase"/>
</dbReference>
<keyword evidence="3" id="KW-0554">One-carbon metabolism</keyword>
<keyword evidence="3" id="KW-0963">Cytoplasm</keyword>
<comment type="cofactor">
    <cofactor evidence="1 3">
        <name>pyridoxal 5'-phosphate</name>
        <dbReference type="ChEBI" id="CHEBI:597326"/>
    </cofactor>
</comment>
<evidence type="ECO:0000313" key="5">
    <source>
        <dbReference type="EMBL" id="PIM95993.1"/>
    </source>
</evidence>
<feature type="binding site" evidence="3">
    <location>
        <position position="164"/>
    </location>
    <ligand>
        <name>(6S)-5,6,7,8-tetrahydrofolate</name>
        <dbReference type="ChEBI" id="CHEBI:57453"/>
    </ligand>
</feature>